<evidence type="ECO:0000256" key="2">
    <source>
        <dbReference type="ARBA" id="ARBA00023027"/>
    </source>
</evidence>
<accession>A0ABY4SG76</accession>
<proteinExistence type="predicted"/>
<evidence type="ECO:0000313" key="4">
    <source>
        <dbReference type="EMBL" id="URI11499.1"/>
    </source>
</evidence>
<feature type="domain" description="D-isomer specific 2-hydroxyacid dehydrogenase NAD-binding" evidence="3">
    <location>
        <begin position="105"/>
        <end position="276"/>
    </location>
</feature>
<reference evidence="4" key="1">
    <citation type="submission" date="2022-05" db="EMBL/GenBank/DDBJ databases">
        <title>An RpoN-dependent PEP-CTERM gene is involved in floc formation of an Aquincola tertiaricarbonis strain.</title>
        <authorList>
            <person name="Qiu D."/>
            <person name="Xia M."/>
        </authorList>
    </citation>
    <scope>NUCLEOTIDE SEQUENCE</scope>
    <source>
        <strain evidence="4">RN12</strain>
    </source>
</reference>
<dbReference type="Pfam" id="PF02826">
    <property type="entry name" value="2-Hacid_dh_C"/>
    <property type="match status" value="1"/>
</dbReference>
<keyword evidence="2" id="KW-0520">NAD</keyword>
<organism evidence="4 5">
    <name type="scientific">Aquincola tertiaricarbonis</name>
    <dbReference type="NCBI Taxonomy" id="391953"/>
    <lineage>
        <taxon>Bacteria</taxon>
        <taxon>Pseudomonadati</taxon>
        <taxon>Pseudomonadota</taxon>
        <taxon>Betaproteobacteria</taxon>
        <taxon>Burkholderiales</taxon>
        <taxon>Sphaerotilaceae</taxon>
        <taxon>Aquincola</taxon>
    </lineage>
</organism>
<dbReference type="PANTHER" id="PTHR43333:SF1">
    <property type="entry name" value="D-ISOMER SPECIFIC 2-HYDROXYACID DEHYDROGENASE NAD-BINDING DOMAIN-CONTAINING PROTEIN"/>
    <property type="match status" value="1"/>
</dbReference>
<name>A0ABY4SG76_AQUTE</name>
<dbReference type="Proteomes" id="UP001056201">
    <property type="component" value="Chromosome 2"/>
</dbReference>
<sequence>MDPCTFLYKSDPARGRLWAEVFRQQLPQVDFRIWPDVGDAARVRFIAAWEPPPDLATAFPNLEVLFSSGAGVDQFDLAALPPTLPLVRMVEPGIIQGMVEYVSHAVLDLHRDRPQYRRQQQAGHWQPLPVRPAHQRRVGVLGLGSLGQAVLARLVDFGFDCAGWSRSARELPGVQCHAGPEGLARFLARTEILVCLLPLTAATRGLLNAALFAQLPRGAQLVHVGRGPQLVQADLLAALDSGQLAEAMLDVTDPEPLPADHALWRHPHVQLTPHIASMTQPQSAAEVVIANLRRWQAGETMTGLVDRIKGY</sequence>
<dbReference type="CDD" id="cd12164">
    <property type="entry name" value="GDH_like_2"/>
    <property type="match status" value="1"/>
</dbReference>
<dbReference type="PANTHER" id="PTHR43333">
    <property type="entry name" value="2-HACID_DH_C DOMAIN-CONTAINING PROTEIN"/>
    <property type="match status" value="1"/>
</dbReference>
<dbReference type="SUPFAM" id="SSF51735">
    <property type="entry name" value="NAD(P)-binding Rossmann-fold domains"/>
    <property type="match status" value="1"/>
</dbReference>
<protein>
    <submittedName>
        <fullName evidence="4">Glyoxylate/hydroxypyruvate reductase A</fullName>
    </submittedName>
</protein>
<dbReference type="RefSeq" id="WP_250199693.1">
    <property type="nucleotide sequence ID" value="NZ_CP097636.1"/>
</dbReference>
<keyword evidence="1" id="KW-0560">Oxidoreductase</keyword>
<gene>
    <name evidence="4" type="ORF">MW290_21395</name>
</gene>
<evidence type="ECO:0000256" key="1">
    <source>
        <dbReference type="ARBA" id="ARBA00023002"/>
    </source>
</evidence>
<dbReference type="InterPro" id="IPR036291">
    <property type="entry name" value="NAD(P)-bd_dom_sf"/>
</dbReference>
<evidence type="ECO:0000259" key="3">
    <source>
        <dbReference type="Pfam" id="PF02826"/>
    </source>
</evidence>
<evidence type="ECO:0000313" key="5">
    <source>
        <dbReference type="Proteomes" id="UP001056201"/>
    </source>
</evidence>
<dbReference type="Gene3D" id="3.40.50.720">
    <property type="entry name" value="NAD(P)-binding Rossmann-like Domain"/>
    <property type="match status" value="2"/>
</dbReference>
<dbReference type="InterPro" id="IPR006140">
    <property type="entry name" value="D-isomer_DH_NAD-bd"/>
</dbReference>
<dbReference type="EMBL" id="CP097636">
    <property type="protein sequence ID" value="URI11499.1"/>
    <property type="molecule type" value="Genomic_DNA"/>
</dbReference>
<keyword evidence="5" id="KW-1185">Reference proteome</keyword>